<reference evidence="1 4" key="1">
    <citation type="submission" date="2018-08" db="EMBL/GenBank/DDBJ databases">
        <title>Genomic investigation of the strawberry pathogen Phytophthora fragariae indicates pathogenicity is determined by transcriptional variation in three key races.</title>
        <authorList>
            <person name="Adams T.M."/>
            <person name="Armitage A.D."/>
            <person name="Sobczyk M.K."/>
            <person name="Bates H.J."/>
            <person name="Dunwell J.M."/>
            <person name="Nellist C.F."/>
            <person name="Harrison R.J."/>
        </authorList>
    </citation>
    <scope>NUCLEOTIDE SEQUENCE [LARGE SCALE GENOMIC DNA]</scope>
    <source>
        <strain evidence="2 5">BC-23</strain>
        <strain evidence="1 4">NOV-27</strain>
        <strain evidence="3 6">NOV-77</strain>
    </source>
</reference>
<organism evidence="1 4">
    <name type="scientific">Phytophthora fragariae</name>
    <dbReference type="NCBI Taxonomy" id="53985"/>
    <lineage>
        <taxon>Eukaryota</taxon>
        <taxon>Sar</taxon>
        <taxon>Stramenopiles</taxon>
        <taxon>Oomycota</taxon>
        <taxon>Peronosporomycetes</taxon>
        <taxon>Peronosporales</taxon>
        <taxon>Peronosporaceae</taxon>
        <taxon>Phytophthora</taxon>
    </lineage>
</organism>
<dbReference type="EMBL" id="QXGC01000189">
    <property type="protein sequence ID" value="KAE9245578.1"/>
    <property type="molecule type" value="Genomic_DNA"/>
</dbReference>
<evidence type="ECO:0000313" key="2">
    <source>
        <dbReference type="EMBL" id="KAE9245578.1"/>
    </source>
</evidence>
<evidence type="ECO:0000313" key="3">
    <source>
        <dbReference type="EMBL" id="KAE9357117.1"/>
    </source>
</evidence>
<dbReference type="AlphaFoldDB" id="A0A6A3YS18"/>
<name>A0A6A3YS18_9STRA</name>
<dbReference type="Proteomes" id="UP000486351">
    <property type="component" value="Unassembled WGS sequence"/>
</dbReference>
<dbReference type="EMBL" id="QXGB01000220">
    <property type="protein sequence ID" value="KAE9224011.1"/>
    <property type="molecule type" value="Genomic_DNA"/>
</dbReference>
<dbReference type="Proteomes" id="UP000433483">
    <property type="component" value="Unassembled WGS sequence"/>
</dbReference>
<keyword evidence="4" id="KW-1185">Reference proteome</keyword>
<dbReference type="Proteomes" id="UP000476176">
    <property type="component" value="Unassembled WGS sequence"/>
</dbReference>
<accession>A0A6A3YS18</accession>
<comment type="caution">
    <text evidence="1">The sequence shown here is derived from an EMBL/GenBank/DDBJ whole genome shotgun (WGS) entry which is preliminary data.</text>
</comment>
<evidence type="ECO:0000313" key="1">
    <source>
        <dbReference type="EMBL" id="KAE9224011.1"/>
    </source>
</evidence>
<evidence type="ECO:0000313" key="5">
    <source>
        <dbReference type="Proteomes" id="UP000476176"/>
    </source>
</evidence>
<sequence>MYYGTQRGSIKMEVNAAFVKKVYDAAKAHPT</sequence>
<dbReference type="EMBL" id="QXFY01000100">
    <property type="protein sequence ID" value="KAE9357117.1"/>
    <property type="molecule type" value="Genomic_DNA"/>
</dbReference>
<evidence type="ECO:0000313" key="6">
    <source>
        <dbReference type="Proteomes" id="UP000486351"/>
    </source>
</evidence>
<evidence type="ECO:0000313" key="4">
    <source>
        <dbReference type="Proteomes" id="UP000433483"/>
    </source>
</evidence>
<protein>
    <submittedName>
        <fullName evidence="1">Uncharacterized protein</fullName>
    </submittedName>
</protein>
<proteinExistence type="predicted"/>
<gene>
    <name evidence="2" type="ORF">PF004_g5179</name>
    <name evidence="1" type="ORF">PF005_g6068</name>
    <name evidence="3" type="ORF">PF008_g3317</name>
</gene>